<dbReference type="SUPFAM" id="SSF56801">
    <property type="entry name" value="Acetyl-CoA synthetase-like"/>
    <property type="match status" value="1"/>
</dbReference>
<dbReference type="GO" id="GO:0006629">
    <property type="term" value="P:lipid metabolic process"/>
    <property type="evidence" value="ECO:0007669"/>
    <property type="project" value="InterPro"/>
</dbReference>
<evidence type="ECO:0000256" key="2">
    <source>
        <dbReference type="ARBA" id="ARBA00022598"/>
    </source>
</evidence>
<evidence type="ECO:0000256" key="1">
    <source>
        <dbReference type="ARBA" id="ARBA00006432"/>
    </source>
</evidence>
<evidence type="ECO:0000256" key="4">
    <source>
        <dbReference type="ARBA" id="ARBA00022840"/>
    </source>
</evidence>
<evidence type="ECO:0000256" key="3">
    <source>
        <dbReference type="ARBA" id="ARBA00022741"/>
    </source>
</evidence>
<dbReference type="InterPro" id="IPR032387">
    <property type="entry name" value="ACAS_N"/>
</dbReference>
<dbReference type="EMBL" id="JAEKFT010000022">
    <property type="protein sequence ID" value="MBT0962934.1"/>
    <property type="molecule type" value="Genomic_DNA"/>
</dbReference>
<dbReference type="AlphaFoldDB" id="A0A944H963"/>
<dbReference type="EC" id="6.2.1.16" evidence="7"/>
<keyword evidence="4" id="KW-0067">ATP-binding</keyword>
<dbReference type="InterPro" id="IPR005914">
    <property type="entry name" value="Acac_CoA_synth"/>
</dbReference>
<protein>
    <submittedName>
        <fullName evidence="7">Acetoacetate--CoA ligase</fullName>
        <ecNumber evidence="7">6.2.1.16</ecNumber>
    </submittedName>
</protein>
<dbReference type="Pfam" id="PF00501">
    <property type="entry name" value="AMP-binding"/>
    <property type="match status" value="1"/>
</dbReference>
<dbReference type="InterPro" id="IPR000873">
    <property type="entry name" value="AMP-dep_synth/lig_dom"/>
</dbReference>
<gene>
    <name evidence="7" type="ORF">I8J34_17260</name>
</gene>
<keyword evidence="2 7" id="KW-0436">Ligase</keyword>
<sequence length="667" mass="73598">MVMQEGKLLWTPRPEQVESANITAFCRWLEHTQGQHLPDYASLWRWSTTDVDGFWQALWDYFDIEASTPPSAVRGRRTMPGTQWFPGARLNYAQHVLRGAQRGGDALLSMSETQPLRALPWETLAQQVRGLATELRAMGVQPGDRVAAWMPNRPETLVALLATTAIGAVWACCSPDFGARGVLDRLTQLSPKVLFCIDGYRYGGKQHDRRDELAHIVGALDSLTHVVLLPGPDSDGAHLPDANVVRWDALMDRPPVQAADFRFEQVPFDHPLWVLFSSGTTGLPKAIVHGHGGILLETLKNASFHFDLHPGERIFFHTTSGWMLWNFLVGTTLTGALPVLYDGNPAYPERDMLWRMVQDARATHLGASPTYVDQLARAGVVPGERYDLSALRMISLAGSPATAECMAWFYDNVKADLWVANGSGGTDCCTGFVGGVPTQPVHAGEIQGPSLGVAVKAFDGQGHALIDEVGELVITEPMPSMPLYFWNDADDMRYRETYFDTYPGIWRHGDYFRIRADGACFVLGRSDATLNRHGVRIGTAEIYRSLARIDEIEAALIVNLDLPGGRFYMPLFVKLAEGLTLDEALEAKICARLKSEFTPRHVPDEIHQVPEIPATITGKTMEVPVRRILMGAPPEAAANRSAMANPGALDYFIAFAAQRRGGETVKT</sequence>
<dbReference type="PANTHER" id="PTHR42921">
    <property type="entry name" value="ACETOACETYL-COA SYNTHETASE"/>
    <property type="match status" value="1"/>
</dbReference>
<comment type="caution">
    <text evidence="7">The sequence shown here is derived from an EMBL/GenBank/DDBJ whole genome shotgun (WGS) entry which is preliminary data.</text>
</comment>
<feature type="domain" description="AMP-dependent synthetase/ligase" evidence="5">
    <location>
        <begin position="118"/>
        <end position="478"/>
    </location>
</feature>
<dbReference type="InterPro" id="IPR042099">
    <property type="entry name" value="ANL_N_sf"/>
</dbReference>
<name>A0A944H963_DENI1</name>
<dbReference type="GO" id="GO:0030729">
    <property type="term" value="F:acetoacetate-CoA ligase activity"/>
    <property type="evidence" value="ECO:0007669"/>
    <property type="project" value="UniProtKB-EC"/>
</dbReference>
<dbReference type="PANTHER" id="PTHR42921:SF1">
    <property type="entry name" value="ACETOACETYL-COA SYNTHETASE"/>
    <property type="match status" value="1"/>
</dbReference>
<reference evidence="8" key="1">
    <citation type="journal article" date="2022" name="ISME J.">
        <title>Genetic and phylogenetic analysis of dissimilatory iodate-reducing bacteria identifies potential niches across the world's oceans.</title>
        <authorList>
            <person name="Reyes-Umana V."/>
            <person name="Henning Z."/>
            <person name="Lee K."/>
            <person name="Barnum T.P."/>
            <person name="Coates J.D."/>
        </authorList>
    </citation>
    <scope>NUCLEOTIDE SEQUENCE [LARGE SCALE GENOMIC DNA]</scope>
    <source>
        <strain evidence="8">IR12</strain>
    </source>
</reference>
<keyword evidence="3" id="KW-0547">Nucleotide-binding</keyword>
<evidence type="ECO:0000259" key="5">
    <source>
        <dbReference type="Pfam" id="PF00501"/>
    </source>
</evidence>
<evidence type="ECO:0000259" key="6">
    <source>
        <dbReference type="Pfam" id="PF16177"/>
    </source>
</evidence>
<dbReference type="InterPro" id="IPR020845">
    <property type="entry name" value="AMP-binding_CS"/>
</dbReference>
<dbReference type="PROSITE" id="PS00455">
    <property type="entry name" value="AMP_BINDING"/>
    <property type="match status" value="1"/>
</dbReference>
<organism evidence="7 8">
    <name type="scientific">Denitromonas iodatirespirans</name>
    <dbReference type="NCBI Taxonomy" id="2795389"/>
    <lineage>
        <taxon>Bacteria</taxon>
        <taxon>Pseudomonadati</taxon>
        <taxon>Pseudomonadota</taxon>
        <taxon>Betaproteobacteria</taxon>
        <taxon>Rhodocyclales</taxon>
        <taxon>Zoogloeaceae</taxon>
        <taxon>Denitromonas</taxon>
    </lineage>
</organism>
<dbReference type="Gene3D" id="3.30.300.30">
    <property type="match status" value="1"/>
</dbReference>
<dbReference type="NCBIfam" id="TIGR01217">
    <property type="entry name" value="ac_ac_CoA_syn"/>
    <property type="match status" value="1"/>
</dbReference>
<proteinExistence type="inferred from homology"/>
<comment type="similarity">
    <text evidence="1">Belongs to the ATP-dependent AMP-binding enzyme family.</text>
</comment>
<evidence type="ECO:0000313" key="7">
    <source>
        <dbReference type="EMBL" id="MBT0962934.1"/>
    </source>
</evidence>
<dbReference type="NCBIfam" id="NF002937">
    <property type="entry name" value="PRK03584.1"/>
    <property type="match status" value="1"/>
</dbReference>
<feature type="domain" description="Acetyl-coenzyme A synthetase N-terminal" evidence="6">
    <location>
        <begin position="40"/>
        <end position="95"/>
    </location>
</feature>
<dbReference type="GO" id="GO:0005524">
    <property type="term" value="F:ATP binding"/>
    <property type="evidence" value="ECO:0007669"/>
    <property type="project" value="UniProtKB-KW"/>
</dbReference>
<dbReference type="InterPro" id="IPR045851">
    <property type="entry name" value="AMP-bd_C_sf"/>
</dbReference>
<evidence type="ECO:0000313" key="8">
    <source>
        <dbReference type="Proteomes" id="UP000694660"/>
    </source>
</evidence>
<dbReference type="Gene3D" id="3.40.50.12780">
    <property type="entry name" value="N-terminal domain of ligase-like"/>
    <property type="match status" value="1"/>
</dbReference>
<dbReference type="Proteomes" id="UP000694660">
    <property type="component" value="Unassembled WGS sequence"/>
</dbReference>
<accession>A0A944H963</accession>
<keyword evidence="8" id="KW-1185">Reference proteome</keyword>
<dbReference type="Pfam" id="PF16177">
    <property type="entry name" value="ACAS_N"/>
    <property type="match status" value="1"/>
</dbReference>